<gene>
    <name evidence="1" type="ORF">BDV95DRAFT_7861</name>
</gene>
<dbReference type="Proteomes" id="UP000481861">
    <property type="component" value="Unassembled WGS sequence"/>
</dbReference>
<protein>
    <submittedName>
        <fullName evidence="1">Uncharacterized protein</fullName>
    </submittedName>
</protein>
<name>A0A7C8MGV9_9PLEO</name>
<dbReference type="EMBL" id="JAADJZ010000001">
    <property type="protein sequence ID" value="KAF2877976.1"/>
    <property type="molecule type" value="Genomic_DNA"/>
</dbReference>
<comment type="caution">
    <text evidence="1">The sequence shown here is derived from an EMBL/GenBank/DDBJ whole genome shotgun (WGS) entry which is preliminary data.</text>
</comment>
<reference evidence="1 2" key="1">
    <citation type="submission" date="2020-01" db="EMBL/GenBank/DDBJ databases">
        <authorList>
            <consortium name="DOE Joint Genome Institute"/>
            <person name="Haridas S."/>
            <person name="Albert R."/>
            <person name="Binder M."/>
            <person name="Bloem J."/>
            <person name="Labutti K."/>
            <person name="Salamov A."/>
            <person name="Andreopoulos B."/>
            <person name="Baker S.E."/>
            <person name="Barry K."/>
            <person name="Bills G."/>
            <person name="Bluhm B.H."/>
            <person name="Cannon C."/>
            <person name="Castanera R."/>
            <person name="Culley D.E."/>
            <person name="Daum C."/>
            <person name="Ezra D."/>
            <person name="Gonzalez J.B."/>
            <person name="Henrissat B."/>
            <person name="Kuo A."/>
            <person name="Liang C."/>
            <person name="Lipzen A."/>
            <person name="Lutzoni F."/>
            <person name="Magnuson J."/>
            <person name="Mondo S."/>
            <person name="Nolan M."/>
            <person name="Ohm R."/>
            <person name="Pangilinan J."/>
            <person name="Park H.-J.H."/>
            <person name="Ramirez L."/>
            <person name="Alfaro M."/>
            <person name="Sun H."/>
            <person name="Tritt A."/>
            <person name="Yoshinaga Y."/>
            <person name="Zwiers L.-H.L."/>
            <person name="Turgeon B.G."/>
            <person name="Goodwin S.B."/>
            <person name="Spatafora J.W."/>
            <person name="Crous P.W."/>
            <person name="Grigoriev I.V."/>
        </authorList>
    </citation>
    <scope>NUCLEOTIDE SEQUENCE [LARGE SCALE GENOMIC DNA]</scope>
    <source>
        <strain evidence="1 2">CBS 611.86</strain>
    </source>
</reference>
<evidence type="ECO:0000313" key="2">
    <source>
        <dbReference type="Proteomes" id="UP000481861"/>
    </source>
</evidence>
<sequence>MRSIRCGGLAGKVLVVVVGVAESLARRLQKRKNELGRWTAVSAIDREKFIRGNPSANNRGHVRTTLMREKKEFPESWICRFRAVSKNGLKGARRQAVHFMRTAGSIEKVGDIAAGISDIDDGSSCQRPSLSSRPFGLNCEHRPELGSRAD</sequence>
<proteinExistence type="predicted"/>
<keyword evidence="2" id="KW-1185">Reference proteome</keyword>
<organism evidence="1 2">
    <name type="scientific">Massariosphaeria phaeospora</name>
    <dbReference type="NCBI Taxonomy" id="100035"/>
    <lineage>
        <taxon>Eukaryota</taxon>
        <taxon>Fungi</taxon>
        <taxon>Dikarya</taxon>
        <taxon>Ascomycota</taxon>
        <taxon>Pezizomycotina</taxon>
        <taxon>Dothideomycetes</taxon>
        <taxon>Pleosporomycetidae</taxon>
        <taxon>Pleosporales</taxon>
        <taxon>Pleosporales incertae sedis</taxon>
        <taxon>Massariosphaeria</taxon>
    </lineage>
</organism>
<accession>A0A7C8MGV9</accession>
<dbReference type="AlphaFoldDB" id="A0A7C8MGV9"/>
<evidence type="ECO:0000313" key="1">
    <source>
        <dbReference type="EMBL" id="KAF2877976.1"/>
    </source>
</evidence>